<dbReference type="RefSeq" id="WP_193518316.1">
    <property type="nucleotide sequence ID" value="NZ_BMXL01000021.1"/>
</dbReference>
<feature type="compositionally biased region" description="Basic and acidic residues" evidence="1">
    <location>
        <begin position="219"/>
        <end position="259"/>
    </location>
</feature>
<feature type="transmembrane region" description="Helical" evidence="2">
    <location>
        <begin position="131"/>
        <end position="151"/>
    </location>
</feature>
<keyword evidence="4" id="KW-1185">Reference proteome</keyword>
<feature type="compositionally biased region" description="Basic residues" evidence="1">
    <location>
        <begin position="291"/>
        <end position="304"/>
    </location>
</feature>
<feature type="transmembrane region" description="Helical" evidence="2">
    <location>
        <begin position="99"/>
        <end position="119"/>
    </location>
</feature>
<feature type="transmembrane region" description="Helical" evidence="2">
    <location>
        <begin position="157"/>
        <end position="178"/>
    </location>
</feature>
<evidence type="ECO:0000313" key="4">
    <source>
        <dbReference type="Proteomes" id="UP000654947"/>
    </source>
</evidence>
<accession>A0A918XH35</accession>
<sequence>MVGYELPGGLLGHLSRNWWLVVLRGVAAVVFGILALLWPGLTLVALAVAFGVYALVDAGAVGYAALRAERGTRAPLVVQSVLTLVVGLVALLWPLAAVVALVFVVGAWAIITGVGEIITAVRLRARISSEWLLIFVGALSVIFGLLLWFWPLEGAQALVFVVGIYAIVFGLVLAVAGLRLRSADGRRKGSGDESSADEGGWDEGAEGGAGYVPGAGAHPYDDGPEHGGDLLARREDDRAAPEEDFEPGERFERPRRTGDEAPEAPDADRTFRVGEEREDARRSAPEEPRERPRRGRHRAPRRGD</sequence>
<dbReference type="InterPro" id="IPR052712">
    <property type="entry name" value="Acid_resist_chaperone_HdeD"/>
</dbReference>
<keyword evidence="2" id="KW-0812">Transmembrane</keyword>
<dbReference type="PANTHER" id="PTHR34989">
    <property type="entry name" value="PROTEIN HDED"/>
    <property type="match status" value="1"/>
</dbReference>
<feature type="transmembrane region" description="Helical" evidence="2">
    <location>
        <begin position="76"/>
        <end position="93"/>
    </location>
</feature>
<name>A0A918XH35_9ACTN</name>
<feature type="transmembrane region" description="Helical" evidence="2">
    <location>
        <begin position="44"/>
        <end position="64"/>
    </location>
</feature>
<gene>
    <name evidence="3" type="ORF">GCM10007147_34230</name>
</gene>
<dbReference type="EMBL" id="BMXL01000021">
    <property type="protein sequence ID" value="GHD31455.1"/>
    <property type="molecule type" value="Genomic_DNA"/>
</dbReference>
<dbReference type="GO" id="GO:0005886">
    <property type="term" value="C:plasma membrane"/>
    <property type="evidence" value="ECO:0007669"/>
    <property type="project" value="TreeGrafter"/>
</dbReference>
<feature type="region of interest" description="Disordered" evidence="1">
    <location>
        <begin position="184"/>
        <end position="304"/>
    </location>
</feature>
<keyword evidence="2" id="KW-0472">Membrane</keyword>
<protein>
    <recommendedName>
        <fullName evidence="5">HdeD family acid-resistance protein</fullName>
    </recommendedName>
</protein>
<comment type="caution">
    <text evidence="3">The sequence shown here is derived from an EMBL/GenBank/DDBJ whole genome shotgun (WGS) entry which is preliminary data.</text>
</comment>
<feature type="compositionally biased region" description="Acidic residues" evidence="1">
    <location>
        <begin position="194"/>
        <end position="205"/>
    </location>
</feature>
<reference evidence="3 4" key="1">
    <citation type="journal article" date="2014" name="Int. J. Syst. Evol. Microbiol.">
        <title>Complete genome sequence of Corynebacterium casei LMG S-19264T (=DSM 44701T), isolated from a smear-ripened cheese.</title>
        <authorList>
            <consortium name="US DOE Joint Genome Institute (JGI-PGF)"/>
            <person name="Walter F."/>
            <person name="Albersmeier A."/>
            <person name="Kalinowski J."/>
            <person name="Ruckert C."/>
        </authorList>
    </citation>
    <scope>NUCLEOTIDE SEQUENCE [LARGE SCALE GENOMIC DNA]</scope>
    <source>
        <strain evidence="3 4">KCTC 19473</strain>
    </source>
</reference>
<feature type="transmembrane region" description="Helical" evidence="2">
    <location>
        <begin position="18"/>
        <end position="38"/>
    </location>
</feature>
<dbReference type="PANTHER" id="PTHR34989:SF1">
    <property type="entry name" value="PROTEIN HDED"/>
    <property type="match status" value="1"/>
</dbReference>
<evidence type="ECO:0000256" key="1">
    <source>
        <dbReference type="SAM" id="MobiDB-lite"/>
    </source>
</evidence>
<dbReference type="Pfam" id="PF03729">
    <property type="entry name" value="DUF308"/>
    <property type="match status" value="1"/>
</dbReference>
<dbReference type="Proteomes" id="UP000654947">
    <property type="component" value="Unassembled WGS sequence"/>
</dbReference>
<keyword evidence="2" id="KW-1133">Transmembrane helix</keyword>
<proteinExistence type="predicted"/>
<evidence type="ECO:0000313" key="3">
    <source>
        <dbReference type="EMBL" id="GHD31455.1"/>
    </source>
</evidence>
<evidence type="ECO:0008006" key="5">
    <source>
        <dbReference type="Google" id="ProtNLM"/>
    </source>
</evidence>
<evidence type="ECO:0000256" key="2">
    <source>
        <dbReference type="SAM" id="Phobius"/>
    </source>
</evidence>
<dbReference type="InterPro" id="IPR005325">
    <property type="entry name" value="DUF308_memb"/>
</dbReference>
<dbReference type="AlphaFoldDB" id="A0A918XH35"/>
<organism evidence="3 4">
    <name type="scientific">Nocardiopsis kunsanensis</name>
    <dbReference type="NCBI Taxonomy" id="141693"/>
    <lineage>
        <taxon>Bacteria</taxon>
        <taxon>Bacillati</taxon>
        <taxon>Actinomycetota</taxon>
        <taxon>Actinomycetes</taxon>
        <taxon>Streptosporangiales</taxon>
        <taxon>Nocardiopsidaceae</taxon>
        <taxon>Nocardiopsis</taxon>
    </lineage>
</organism>
<feature type="compositionally biased region" description="Basic and acidic residues" evidence="1">
    <location>
        <begin position="266"/>
        <end position="290"/>
    </location>
</feature>